<dbReference type="SUPFAM" id="SSF52113">
    <property type="entry name" value="BRCT domain"/>
    <property type="match status" value="2"/>
</dbReference>
<evidence type="ECO:0000313" key="8">
    <source>
        <dbReference type="Proteomes" id="UP000005203"/>
    </source>
</evidence>
<feature type="region of interest" description="Disordered" evidence="5">
    <location>
        <begin position="1"/>
        <end position="22"/>
    </location>
</feature>
<dbReference type="Pfam" id="PF09038">
    <property type="entry name" value="53-BP1_Tudor"/>
    <property type="match status" value="1"/>
</dbReference>
<accession>A0A8B6XW90</accession>
<feature type="domain" description="BRCT" evidence="6">
    <location>
        <begin position="1137"/>
        <end position="1265"/>
    </location>
</feature>
<evidence type="ECO:0000256" key="2">
    <source>
        <dbReference type="ARBA" id="ARBA00022763"/>
    </source>
</evidence>
<gene>
    <name evidence="9" type="primary">LOC100576717</name>
</gene>
<feature type="compositionally biased region" description="Polar residues" evidence="5">
    <location>
        <begin position="644"/>
        <end position="657"/>
    </location>
</feature>
<dbReference type="GO" id="GO:0045944">
    <property type="term" value="P:positive regulation of transcription by RNA polymerase II"/>
    <property type="evidence" value="ECO:0007669"/>
    <property type="project" value="TreeGrafter"/>
</dbReference>
<dbReference type="InterPro" id="IPR015125">
    <property type="entry name" value="53-BP1_Tudor"/>
</dbReference>
<dbReference type="OrthoDB" id="129353at2759"/>
<feature type="coiled-coil region" evidence="4">
    <location>
        <begin position="296"/>
        <end position="323"/>
    </location>
</feature>
<evidence type="ECO:0000256" key="4">
    <source>
        <dbReference type="SAM" id="Coils"/>
    </source>
</evidence>
<dbReference type="SUPFAM" id="SSF63748">
    <property type="entry name" value="Tudor/PWWP/MBT"/>
    <property type="match status" value="1"/>
</dbReference>
<accession>A0A7M7GAZ3</accession>
<dbReference type="PANTHER" id="PTHR15321">
    <property type="entry name" value="TUMOR SUPPRESSOR P53-BINDING PROTEIN 1"/>
    <property type="match status" value="1"/>
</dbReference>
<dbReference type="Proteomes" id="UP000005203">
    <property type="component" value="Linkage group LG11"/>
</dbReference>
<feature type="compositionally biased region" description="Basic and acidic residues" evidence="5">
    <location>
        <begin position="1"/>
        <end position="10"/>
    </location>
</feature>
<dbReference type="GO" id="GO:0005634">
    <property type="term" value="C:nucleus"/>
    <property type="evidence" value="ECO:0007669"/>
    <property type="project" value="UniProtKB-SubCell"/>
</dbReference>
<dbReference type="Pfam" id="PF18428">
    <property type="entry name" value="BRCT_3"/>
    <property type="match status" value="1"/>
</dbReference>
<dbReference type="GO" id="GO:0042393">
    <property type="term" value="F:histone binding"/>
    <property type="evidence" value="ECO:0007669"/>
    <property type="project" value="TreeGrafter"/>
</dbReference>
<dbReference type="GO" id="GO:0000077">
    <property type="term" value="P:DNA damage checkpoint signaling"/>
    <property type="evidence" value="ECO:0007669"/>
    <property type="project" value="TreeGrafter"/>
</dbReference>
<keyword evidence="4" id="KW-0175">Coiled coil</keyword>
<feature type="compositionally biased region" description="Polar residues" evidence="5">
    <location>
        <begin position="792"/>
        <end position="808"/>
    </location>
</feature>
<keyword evidence="2" id="KW-0227">DNA damage</keyword>
<dbReference type="Gene3D" id="3.40.50.10190">
    <property type="entry name" value="BRCT domain"/>
    <property type="match status" value="2"/>
</dbReference>
<dbReference type="InterPro" id="IPR001357">
    <property type="entry name" value="BRCT_dom"/>
</dbReference>
<feature type="region of interest" description="Disordered" evidence="5">
    <location>
        <begin position="492"/>
        <end position="526"/>
    </location>
</feature>
<dbReference type="RefSeq" id="XP_003250928.2">
    <property type="nucleotide sequence ID" value="XM_003250880.4"/>
</dbReference>
<feature type="compositionally biased region" description="Polar residues" evidence="5">
    <location>
        <begin position="667"/>
        <end position="677"/>
    </location>
</feature>
<protein>
    <submittedName>
        <fullName evidence="9">Restin homolog</fullName>
    </submittedName>
</protein>
<feature type="compositionally biased region" description="Basic and acidic residues" evidence="5">
    <location>
        <begin position="492"/>
        <end position="506"/>
    </location>
</feature>
<dbReference type="Gene3D" id="2.30.30.140">
    <property type="match status" value="1"/>
</dbReference>
<keyword evidence="3" id="KW-0539">Nucleus</keyword>
<evidence type="ECO:0000256" key="5">
    <source>
        <dbReference type="SAM" id="MobiDB-lite"/>
    </source>
</evidence>
<dbReference type="PANTHER" id="PTHR15321:SF3">
    <property type="entry name" value="TP53-BINDING PROTEIN 1"/>
    <property type="match status" value="1"/>
</dbReference>
<evidence type="ECO:0000313" key="7">
    <source>
        <dbReference type="EnsemblMetazoa" id="XP_003250928"/>
    </source>
</evidence>
<reference evidence="9" key="2">
    <citation type="submission" date="2025-04" db="UniProtKB">
        <authorList>
            <consortium name="RefSeq"/>
        </authorList>
    </citation>
    <scope>IDENTIFICATION</scope>
    <source>
        <strain evidence="9">DH4</strain>
        <tissue evidence="9">Whole body</tissue>
    </source>
</reference>
<name>A0A7M7GAZ3_APIME</name>
<evidence type="ECO:0000259" key="6">
    <source>
        <dbReference type="PROSITE" id="PS50172"/>
    </source>
</evidence>
<reference evidence="7" key="1">
    <citation type="submission" date="2021-01" db="UniProtKB">
        <authorList>
            <consortium name="EnsemblMetazoa"/>
        </authorList>
    </citation>
    <scope>IDENTIFICATION</scope>
    <source>
        <strain evidence="7">DH4</strain>
    </source>
</reference>
<dbReference type="KEGG" id="ame:100576717"/>
<feature type="region of interest" description="Disordered" evidence="5">
    <location>
        <begin position="792"/>
        <end position="868"/>
    </location>
</feature>
<dbReference type="GeneID" id="100576717"/>
<feature type="compositionally biased region" description="Basic residues" evidence="5">
    <location>
        <begin position="810"/>
        <end position="824"/>
    </location>
</feature>
<comment type="subcellular location">
    <subcellularLocation>
        <location evidence="1">Nucleus</location>
    </subcellularLocation>
</comment>
<dbReference type="InterPro" id="IPR047249">
    <property type="entry name" value="BRCT_p53bp1-like_rpt1"/>
</dbReference>
<keyword evidence="8" id="KW-1185">Reference proteome</keyword>
<evidence type="ECO:0000313" key="9">
    <source>
        <dbReference type="RefSeq" id="XP_003250928.2"/>
    </source>
</evidence>
<dbReference type="InterPro" id="IPR047252">
    <property type="entry name" value="TP53BP1-like"/>
</dbReference>
<dbReference type="InterPro" id="IPR036420">
    <property type="entry name" value="BRCT_dom_sf"/>
</dbReference>
<dbReference type="CDD" id="cd17745">
    <property type="entry name" value="BRCT_p53bp1_rpt1"/>
    <property type="match status" value="1"/>
</dbReference>
<evidence type="ECO:0000256" key="1">
    <source>
        <dbReference type="ARBA" id="ARBA00004123"/>
    </source>
</evidence>
<dbReference type="EnsemblMetazoa" id="XM_003250880">
    <property type="protein sequence ID" value="XP_003250928"/>
    <property type="gene ID" value="LOC100576717"/>
</dbReference>
<sequence length="1389" mass="156390">MSETEKKEDYVMENQDTCPENLERSKSSLACSEINSLNESQDFHLVDTSEDESLEKSHQNLEKIKNEEALSPISNVNTETILNEIKITEHTINDVQNNESITIENAQNIELIKEKDIQNIESSKKMEQEKKIIESSILENKDKYCEEDEEIIQCTPPTSTSPSKKQCSDNIITSLKRKAELFDEPPAKILRTASKEDILVPEKREQEEEESCHSFKSDNSQQEFHKNCSGTNIIIAETQDIGEDEDTESISLLEMPTKYKEKTKNEKYLELEMKNYEIDKNKNFSDTSKLHQPIGKKEFNDEISDLKNIINSNENRLTQIQTKEKDAPSLLKVIAVEKIKSDLDNKSTDNTRSIEIKDNKMLYNEKTEDKENGIEPIQHTSLEQNNSDIQEISVSKEISESHTNTCSSNTCKSRKSIELIYDQTAIHEIKLKSKELVEIDEDGEKIVLDSSQEDSDAKVENKNILDNTKSDTVYKSCYDSKSSSEFSYKSIENTKEPSLDSAKSDSKLVNGSSESKKCDTDSTASLQSDTFSDMPVLDKVDNNIPISVHNINKQIKPITISKDSYHADLLSVSDNEPDVFIVDDKSKSNSTHSSSITKALQIEKEIGIYVRMKCLLHIDEGTKEFLSKEITSVQCETIVGEPTITRQKTNDTSTSLADISGNDNKDTSPGSVNSNPQLYQLNPSRLSFASTISSLSSASSAASLAAKLAIRDSTHFSLPRAPIKHVKRHVQDMHSLNDKQAIEEAYERLNKEWQNSHLLTTTVLNFANTELSGTDAYNVSNERIDDQLQKIRSSTPEVSQEVISIQTPKSTKKSKAVKRSRSKSTKSDNHSNGINKISKVLSPTENNNTPNRKKNKTEHTENLTSTVDVSTKSQPHIITDELIGKNVFAKWSDNNYYPGIVIDKIKTKYKVNFFDGKSKVLIEDFVIPIPKVLKEGLSVYAATKNYDYGSCGIITDIVTVNNEVYYTVETDEGEKLRVQIKDISFSADQAQVLKEEINLENKSLPSTPKYLGQITLDNMVDGKRRSKRIATPIFSTPKSKLIHTPTNKSEIEPSVSGITSISKKEKKVSSESDYVSSDSNISIKDEVFSIGVQSEIIGTPYEQIVKGPQSRIKSKSRSKKKVDDEETIAIFGPIPHEDLNLFKGMSFILTCASLEIIDRFQDNNKDYGSDAELGSGTENEEEWAKKPFIRDRLIKQIVAGGGKVYTEFNEIPQDEYKNTKLITNVPNTTAKTLLCLSVGIPAYNHNWIIRCCQEGKLVNLAEDELPSGWSLEKNSYIEMFQRSSNKPLAQVVIIIPFLESQKQFATFWRQVCENTGAVVLLAEKPDAMESFVQGTIVLTNSLCPFWAIEKANKLQIPLLSTTWIVQCLIEGKLCSYDASPRYKYNYKQN</sequence>
<dbReference type="InterPro" id="IPR047250">
    <property type="entry name" value="BRCT_p53bp1-like_rpt2"/>
</dbReference>
<dbReference type="PROSITE" id="PS50172">
    <property type="entry name" value="BRCT"/>
    <property type="match status" value="1"/>
</dbReference>
<feature type="region of interest" description="Disordered" evidence="5">
    <location>
        <begin position="644"/>
        <end position="677"/>
    </location>
</feature>
<evidence type="ECO:0000256" key="3">
    <source>
        <dbReference type="ARBA" id="ARBA00023242"/>
    </source>
</evidence>
<dbReference type="CDD" id="cd17724">
    <property type="entry name" value="BRCT_p53bp1_rpt2"/>
    <property type="match status" value="1"/>
</dbReference>
<proteinExistence type="predicted"/>
<organism evidence="7">
    <name type="scientific">Apis mellifera</name>
    <name type="common">Honeybee</name>
    <dbReference type="NCBI Taxonomy" id="7460"/>
    <lineage>
        <taxon>Eukaryota</taxon>
        <taxon>Metazoa</taxon>
        <taxon>Ecdysozoa</taxon>
        <taxon>Arthropoda</taxon>
        <taxon>Hexapoda</taxon>
        <taxon>Insecta</taxon>
        <taxon>Pterygota</taxon>
        <taxon>Neoptera</taxon>
        <taxon>Endopterygota</taxon>
        <taxon>Hymenoptera</taxon>
        <taxon>Apocrita</taxon>
        <taxon>Aculeata</taxon>
        <taxon>Apoidea</taxon>
        <taxon>Anthophila</taxon>
        <taxon>Apidae</taxon>
        <taxon>Apis</taxon>
    </lineage>
</organism>